<dbReference type="AlphaFoldDB" id="A0A9X0CU09"/>
<name>A0A9X0CU09_9CNID</name>
<dbReference type="Proteomes" id="UP001163046">
    <property type="component" value="Unassembled WGS sequence"/>
</dbReference>
<evidence type="ECO:0000313" key="2">
    <source>
        <dbReference type="EMBL" id="KAJ7375551.1"/>
    </source>
</evidence>
<dbReference type="EMBL" id="MU826738">
    <property type="protein sequence ID" value="KAJ7375551.1"/>
    <property type="molecule type" value="Genomic_DNA"/>
</dbReference>
<reference evidence="2" key="1">
    <citation type="submission" date="2023-01" db="EMBL/GenBank/DDBJ databases">
        <title>Genome assembly of the deep-sea coral Lophelia pertusa.</title>
        <authorList>
            <person name="Herrera S."/>
            <person name="Cordes E."/>
        </authorList>
    </citation>
    <scope>NUCLEOTIDE SEQUENCE</scope>
    <source>
        <strain evidence="2">USNM1676648</strain>
        <tissue evidence="2">Polyp</tissue>
    </source>
</reference>
<gene>
    <name evidence="2" type="ORF">OS493_040476</name>
</gene>
<sequence>MMTKNNPKVQRKEEESPAYAGGLVLDPPKKAFLRQETTICCWISTVCTRQSFRNIISAVHYDQQNKLPGNLQRTSRRGGCGGVTWIQTWQPGIPTQLQIRKLVERRKQVFCHV</sequence>
<keyword evidence="3" id="KW-1185">Reference proteome</keyword>
<accession>A0A9X0CU09</accession>
<evidence type="ECO:0000256" key="1">
    <source>
        <dbReference type="SAM" id="MobiDB-lite"/>
    </source>
</evidence>
<feature type="region of interest" description="Disordered" evidence="1">
    <location>
        <begin position="1"/>
        <end position="21"/>
    </location>
</feature>
<evidence type="ECO:0000313" key="3">
    <source>
        <dbReference type="Proteomes" id="UP001163046"/>
    </source>
</evidence>
<comment type="caution">
    <text evidence="2">The sequence shown here is derived from an EMBL/GenBank/DDBJ whole genome shotgun (WGS) entry which is preliminary data.</text>
</comment>
<organism evidence="2 3">
    <name type="scientific">Desmophyllum pertusum</name>
    <dbReference type="NCBI Taxonomy" id="174260"/>
    <lineage>
        <taxon>Eukaryota</taxon>
        <taxon>Metazoa</taxon>
        <taxon>Cnidaria</taxon>
        <taxon>Anthozoa</taxon>
        <taxon>Hexacorallia</taxon>
        <taxon>Scleractinia</taxon>
        <taxon>Caryophylliina</taxon>
        <taxon>Caryophylliidae</taxon>
        <taxon>Desmophyllum</taxon>
    </lineage>
</organism>
<protein>
    <submittedName>
        <fullName evidence="2">Uncharacterized protein</fullName>
    </submittedName>
</protein>
<proteinExistence type="predicted"/>